<keyword evidence="2" id="KW-0808">Transferase</keyword>
<dbReference type="PANTHER" id="PTHR11703">
    <property type="entry name" value="DEOXYHYPUSINE SYNTHASE"/>
    <property type="match status" value="1"/>
</dbReference>
<evidence type="ECO:0000313" key="3">
    <source>
        <dbReference type="EMBL" id="HGK28501.1"/>
    </source>
</evidence>
<accession>A0A7C4GFR2</accession>
<comment type="caution">
    <text evidence="3">The sequence shown here is derived from an EMBL/GenBank/DDBJ whole genome shotgun (WGS) entry which is preliminary data.</text>
</comment>
<protein>
    <submittedName>
        <fullName evidence="3">Deoxyhypusine synthase</fullName>
    </submittedName>
</protein>
<gene>
    <name evidence="3" type="ORF">ENS41_06050</name>
</gene>
<name>A0A7C4GFR2_UNCW3</name>
<dbReference type="InterPro" id="IPR036982">
    <property type="entry name" value="Deoxyhypusine_synthase_sf"/>
</dbReference>
<dbReference type="GO" id="GO:0005737">
    <property type="term" value="C:cytoplasm"/>
    <property type="evidence" value="ECO:0007669"/>
    <property type="project" value="TreeGrafter"/>
</dbReference>
<comment type="similarity">
    <text evidence="1">Belongs to the deoxyhypusine synthase family.</text>
</comment>
<dbReference type="Pfam" id="PF01916">
    <property type="entry name" value="DS"/>
    <property type="match status" value="1"/>
</dbReference>
<dbReference type="EMBL" id="DSUT01000126">
    <property type="protein sequence ID" value="HGK28501.1"/>
    <property type="molecule type" value="Genomic_DNA"/>
</dbReference>
<proteinExistence type="inferred from homology"/>
<dbReference type="NCBIfam" id="NF001980">
    <property type="entry name" value="PRK00770.1"/>
    <property type="match status" value="1"/>
</dbReference>
<reference evidence="3" key="1">
    <citation type="journal article" date="2020" name="mSystems">
        <title>Genome- and Community-Level Interaction Insights into Carbon Utilization and Element Cycling Functions of Hydrothermarchaeota in Hydrothermal Sediment.</title>
        <authorList>
            <person name="Zhou Z."/>
            <person name="Liu Y."/>
            <person name="Xu W."/>
            <person name="Pan J."/>
            <person name="Luo Z.H."/>
            <person name="Li M."/>
        </authorList>
    </citation>
    <scope>NUCLEOTIDE SEQUENCE [LARGE SCALE GENOMIC DNA]</scope>
    <source>
        <strain evidence="3">SpSt-488</strain>
    </source>
</reference>
<evidence type="ECO:0000256" key="2">
    <source>
        <dbReference type="ARBA" id="ARBA00022679"/>
    </source>
</evidence>
<dbReference type="SUPFAM" id="SSF52467">
    <property type="entry name" value="DHS-like NAD/FAD-binding domain"/>
    <property type="match status" value="1"/>
</dbReference>
<dbReference type="InterPro" id="IPR029035">
    <property type="entry name" value="DHS-like_NAD/FAD-binding_dom"/>
</dbReference>
<dbReference type="AlphaFoldDB" id="A0A7C4GFR2"/>
<dbReference type="PANTHER" id="PTHR11703:SF2">
    <property type="entry name" value="DEOXYHYPUSINE SYNTHASE-LIKE PROTEIN"/>
    <property type="match status" value="1"/>
</dbReference>
<sequence>MKRTGRVRKDLSEVPEWLRKRACPRKSIYLSGQRILPRPITGRETLPALMDSAFLAYNSARLREACRLFTEKMLEPDVTVGMSLAGALTPAGLGCSCVVPLIKAGFVDWIVATGANMYHDLHFAFNLPLHVGSHLLDDADLRRNDVVRIYDVLLGYTDCLMATDQILRGILLQPEFQHEMGTAEFYYLLGRYAAEWERKSGNRDVSVLAAAYRAGVPVHTSSPGDSTIGMNIAGLELKGLKLRINPSVDVNETTSYVLAAKRSGGKSAVVLIGGGSPKNFMLQTEPQIQEVLMIKEYGQDFFLQVTDARPDTGGLSGATPHEAVSWGKVDPDRLPDAVVCYLDATVALPVLTHYALARHRKRRLRRLFDHRPELLEQLRREFFAHSRF</sequence>
<dbReference type="Gene3D" id="3.40.910.10">
    <property type="entry name" value="Deoxyhypusine synthase"/>
    <property type="match status" value="1"/>
</dbReference>
<evidence type="ECO:0000256" key="1">
    <source>
        <dbReference type="ARBA" id="ARBA00009892"/>
    </source>
</evidence>
<organism evidence="3">
    <name type="scientific">candidate division WOR-3 bacterium</name>
    <dbReference type="NCBI Taxonomy" id="2052148"/>
    <lineage>
        <taxon>Bacteria</taxon>
        <taxon>Bacteria division WOR-3</taxon>
    </lineage>
</organism>
<dbReference type="GO" id="GO:0034038">
    <property type="term" value="F:deoxyhypusine synthase activity"/>
    <property type="evidence" value="ECO:0007669"/>
    <property type="project" value="TreeGrafter"/>
</dbReference>
<dbReference type="InterPro" id="IPR002773">
    <property type="entry name" value="Deoxyhypusine_synthase"/>
</dbReference>